<dbReference type="EMBL" id="QUAJ01000009">
    <property type="protein sequence ID" value="REI41576.1"/>
    <property type="molecule type" value="Genomic_DNA"/>
</dbReference>
<feature type="domain" description="Metalloprotease TldD/E C-terminal" evidence="6">
    <location>
        <begin position="228"/>
        <end position="459"/>
    </location>
</feature>
<gene>
    <name evidence="8" type="ORF">DYH56_06615</name>
</gene>
<keyword evidence="9" id="KW-1185">Reference proteome</keyword>
<dbReference type="InterPro" id="IPR002510">
    <property type="entry name" value="Metalloprtase-TldD/E_N"/>
</dbReference>
<dbReference type="Pfam" id="PF19289">
    <property type="entry name" value="PmbA_TldD_3rd"/>
    <property type="match status" value="1"/>
</dbReference>
<feature type="domain" description="Metalloprotease TldD/E central" evidence="7">
    <location>
        <begin position="112"/>
        <end position="220"/>
    </location>
</feature>
<evidence type="ECO:0000256" key="4">
    <source>
        <dbReference type="ARBA" id="ARBA00023049"/>
    </source>
</evidence>
<dbReference type="InterPro" id="IPR036059">
    <property type="entry name" value="TldD/PmbA_sf"/>
</dbReference>
<evidence type="ECO:0000256" key="1">
    <source>
        <dbReference type="ARBA" id="ARBA00005836"/>
    </source>
</evidence>
<comment type="caution">
    <text evidence="8">The sequence shown here is derived from an EMBL/GenBank/DDBJ whole genome shotgun (WGS) entry which is preliminary data.</text>
</comment>
<dbReference type="Pfam" id="PF01523">
    <property type="entry name" value="PmbA_TldD_1st"/>
    <property type="match status" value="1"/>
</dbReference>
<reference evidence="8 9" key="1">
    <citation type="submission" date="2018-08" db="EMBL/GenBank/DDBJ databases">
        <title>Draft genome sequence of Psychrilyobacter sp. strain SD5 isolated from Black Sea water.</title>
        <authorList>
            <person name="Yadav S."/>
            <person name="Villanueva L."/>
            <person name="Damste J.S.S."/>
        </authorList>
    </citation>
    <scope>NUCLEOTIDE SEQUENCE [LARGE SCALE GENOMIC DNA]</scope>
    <source>
        <strain evidence="8 9">SD5</strain>
    </source>
</reference>
<dbReference type="InterPro" id="IPR025502">
    <property type="entry name" value="TldD"/>
</dbReference>
<dbReference type="PANTHER" id="PTHR30624">
    <property type="entry name" value="UNCHARACTERIZED PROTEIN TLDD AND PMBA"/>
    <property type="match status" value="1"/>
</dbReference>
<dbReference type="InterPro" id="IPR035068">
    <property type="entry name" value="TldD/PmbA_N"/>
</dbReference>
<evidence type="ECO:0000259" key="5">
    <source>
        <dbReference type="Pfam" id="PF01523"/>
    </source>
</evidence>
<dbReference type="Pfam" id="PF19290">
    <property type="entry name" value="PmbA_TldD_2nd"/>
    <property type="match status" value="1"/>
</dbReference>
<dbReference type="PIRSF" id="PIRSF004919">
    <property type="entry name" value="TldD"/>
    <property type="match status" value="1"/>
</dbReference>
<sequence>MLSREIIKKIFKTALVSGDFAEIFFEKKDTFSLTLSSQKIEKVLSGSDFGVGVRILDRSNAVYGYTNNLSDENLLLITKKLADSLEKKENSVEGRLGKPEVEENKHKIRRMPDTVPVEEKVALLKKVDKAAREYDEKISQVEASYFDTVQNIKIINSEGLNRSDTRVHTRLRVECIAKDGENVQTGSSAPGGQKGFEFYSEDVDVAEAAKEAARQAVTLLSAEDAPSKEMTVIMENGFGGVIFHEACGHGLEATSVAKKLSVFTDKIGEKIASSCVTAIDDGTIANGWGSLNIDDEGHRAQKNILIKDGILQGYMIDKLGGRRMEGKSSGSGRRESYKFAPTSRMTNTFIAPGTSTLEEMLKDVKFGLYAKSMGGGSVNTTTGDFNFSVREGYLIEDGKITTPVKGATLIGSGPEILHKIDMVGDNLSCAQGVCGSLSGHIPTDVGQPRIRVSSITVGGKK</sequence>
<dbReference type="Gene3D" id="3.30.2290.10">
    <property type="entry name" value="PmbA/TldD superfamily"/>
    <property type="match status" value="1"/>
</dbReference>
<dbReference type="RefSeq" id="WP_114642081.1">
    <property type="nucleotide sequence ID" value="NZ_JAACIO010000009.1"/>
</dbReference>
<dbReference type="SUPFAM" id="SSF111283">
    <property type="entry name" value="Putative modulator of DNA gyrase, PmbA/TldD"/>
    <property type="match status" value="1"/>
</dbReference>
<evidence type="ECO:0000259" key="7">
    <source>
        <dbReference type="Pfam" id="PF19290"/>
    </source>
</evidence>
<accession>A0ABX9KHX0</accession>
<proteinExistence type="inferred from homology"/>
<evidence type="ECO:0000256" key="2">
    <source>
        <dbReference type="ARBA" id="ARBA00022670"/>
    </source>
</evidence>
<keyword evidence="4" id="KW-0482">Metalloprotease</keyword>
<dbReference type="Proteomes" id="UP000263486">
    <property type="component" value="Unassembled WGS sequence"/>
</dbReference>
<feature type="domain" description="Metalloprotease TldD/E N-terminal" evidence="5">
    <location>
        <begin position="21"/>
        <end position="75"/>
    </location>
</feature>
<comment type="similarity">
    <text evidence="1">Belongs to the peptidase U62 family.</text>
</comment>
<dbReference type="InterPro" id="IPR051463">
    <property type="entry name" value="Peptidase_U62_metallo"/>
</dbReference>
<name>A0ABX9KHX0_9FUSO</name>
<organism evidence="8 9">
    <name type="scientific">Psychrilyobacter piezotolerans</name>
    <dbReference type="NCBI Taxonomy" id="2293438"/>
    <lineage>
        <taxon>Bacteria</taxon>
        <taxon>Fusobacteriati</taxon>
        <taxon>Fusobacteriota</taxon>
        <taxon>Fusobacteriia</taxon>
        <taxon>Fusobacteriales</taxon>
        <taxon>Fusobacteriaceae</taxon>
        <taxon>Psychrilyobacter</taxon>
    </lineage>
</organism>
<evidence type="ECO:0000256" key="3">
    <source>
        <dbReference type="ARBA" id="ARBA00022801"/>
    </source>
</evidence>
<dbReference type="PANTHER" id="PTHR30624:SF4">
    <property type="entry name" value="METALLOPROTEASE TLDD"/>
    <property type="match status" value="1"/>
</dbReference>
<keyword evidence="2" id="KW-0645">Protease</keyword>
<dbReference type="InterPro" id="IPR045570">
    <property type="entry name" value="Metalloprtase-TldD/E_cen_dom"/>
</dbReference>
<evidence type="ECO:0000313" key="9">
    <source>
        <dbReference type="Proteomes" id="UP000263486"/>
    </source>
</evidence>
<protein>
    <submittedName>
        <fullName evidence="8">TldD/PmbA family protein</fullName>
    </submittedName>
</protein>
<dbReference type="InterPro" id="IPR045569">
    <property type="entry name" value="Metalloprtase-TldD/E_C"/>
</dbReference>
<keyword evidence="3" id="KW-0378">Hydrolase</keyword>
<evidence type="ECO:0000259" key="6">
    <source>
        <dbReference type="Pfam" id="PF19289"/>
    </source>
</evidence>
<evidence type="ECO:0000313" key="8">
    <source>
        <dbReference type="EMBL" id="REI41576.1"/>
    </source>
</evidence>